<keyword evidence="4" id="KW-1185">Reference proteome</keyword>
<dbReference type="Proteomes" id="UP000479756">
    <property type="component" value="Unassembled WGS sequence"/>
</dbReference>
<accession>A0A7C9PML1</accession>
<dbReference type="InterPro" id="IPR025403">
    <property type="entry name" value="TgpA-like_C"/>
</dbReference>
<sequence length="217" mass="23067">MGLILALTPPLDPSAAEARRLLLLELSKPEYQAGRETLAEMIMRWIQAWLASLMLQFNPGSGSGALGPILLVVIVAALAIVALLVFGRPRLRRRSADAGALFGEDDRRDSAALREAALLAADAGDYALAIEEGFRAIARGLAERSIVSTFPGTTAASFARSAGDALPELAARFQAAGTVFDGVRYLDHPGTATGWEQVRDLERDARAAKPRLVTTSA</sequence>
<evidence type="ECO:0000256" key="1">
    <source>
        <dbReference type="SAM" id="Phobius"/>
    </source>
</evidence>
<dbReference type="EMBL" id="JAAGWZ010000001">
    <property type="protein sequence ID" value="NEM90828.1"/>
    <property type="molecule type" value="Genomic_DNA"/>
</dbReference>
<name>A0A7C9PML1_9MICO</name>
<evidence type="ECO:0000313" key="3">
    <source>
        <dbReference type="EMBL" id="NEM90828.1"/>
    </source>
</evidence>
<keyword evidence="1" id="KW-0472">Membrane</keyword>
<evidence type="ECO:0000259" key="2">
    <source>
        <dbReference type="Pfam" id="PF13559"/>
    </source>
</evidence>
<feature type="transmembrane region" description="Helical" evidence="1">
    <location>
        <begin position="65"/>
        <end position="86"/>
    </location>
</feature>
<evidence type="ECO:0000313" key="4">
    <source>
        <dbReference type="Proteomes" id="UP000479756"/>
    </source>
</evidence>
<proteinExistence type="predicted"/>
<keyword evidence="1" id="KW-0812">Transmembrane</keyword>
<feature type="domain" description="Protein-glutamine gamma-glutamyltransferase-like C-terminal" evidence="2">
    <location>
        <begin position="134"/>
        <end position="201"/>
    </location>
</feature>
<gene>
    <name evidence="3" type="ORF">G3T37_05615</name>
</gene>
<keyword evidence="1" id="KW-1133">Transmembrane helix</keyword>
<dbReference type="AlphaFoldDB" id="A0A7C9PML1"/>
<dbReference type="RefSeq" id="WP_163472433.1">
    <property type="nucleotide sequence ID" value="NZ_JAAGWZ010000001.1"/>
</dbReference>
<organism evidence="3 4">
    <name type="scientific">Galbitalea soli</name>
    <dbReference type="NCBI Taxonomy" id="1268042"/>
    <lineage>
        <taxon>Bacteria</taxon>
        <taxon>Bacillati</taxon>
        <taxon>Actinomycetota</taxon>
        <taxon>Actinomycetes</taxon>
        <taxon>Micrococcales</taxon>
        <taxon>Microbacteriaceae</taxon>
        <taxon>Galbitalea</taxon>
    </lineage>
</organism>
<protein>
    <submittedName>
        <fullName evidence="3">DUF4129 domain-containing protein</fullName>
    </submittedName>
</protein>
<dbReference type="Pfam" id="PF13559">
    <property type="entry name" value="DUF4129"/>
    <property type="match status" value="1"/>
</dbReference>
<comment type="caution">
    <text evidence="3">The sequence shown here is derived from an EMBL/GenBank/DDBJ whole genome shotgun (WGS) entry which is preliminary data.</text>
</comment>
<reference evidence="3 4" key="1">
    <citation type="journal article" date="2014" name="Int. J. Syst. Evol. Microbiol.">
        <title>Description of Galbitalea soli gen. nov., sp. nov., and Frondihabitans sucicola sp. nov.</title>
        <authorList>
            <person name="Kim S.J."/>
            <person name="Lim J.M."/>
            <person name="Ahn J.H."/>
            <person name="Weon H.Y."/>
            <person name="Hamada M."/>
            <person name="Suzuki K."/>
            <person name="Ahn T.Y."/>
            <person name="Kwon S.W."/>
        </authorList>
    </citation>
    <scope>NUCLEOTIDE SEQUENCE [LARGE SCALE GENOMIC DNA]</scope>
    <source>
        <strain evidence="3 4">NBRC 108727</strain>
    </source>
</reference>